<gene>
    <name evidence="3" type="ORF">HRR80_000968</name>
</gene>
<comment type="caution">
    <text evidence="3">The sequence shown here is derived from an EMBL/GenBank/DDBJ whole genome shotgun (WGS) entry which is preliminary data.</text>
</comment>
<feature type="domain" description="Myb-like" evidence="2">
    <location>
        <begin position="228"/>
        <end position="290"/>
    </location>
</feature>
<dbReference type="EMBL" id="JAJGCB010000001">
    <property type="protein sequence ID" value="KAJ8996237.1"/>
    <property type="molecule type" value="Genomic_DNA"/>
</dbReference>
<dbReference type="AlphaFoldDB" id="A0AAN6F659"/>
<evidence type="ECO:0000256" key="1">
    <source>
        <dbReference type="SAM" id="MobiDB-lite"/>
    </source>
</evidence>
<dbReference type="Proteomes" id="UP001161757">
    <property type="component" value="Unassembled WGS sequence"/>
</dbReference>
<dbReference type="PROSITE" id="PS50090">
    <property type="entry name" value="MYB_LIKE"/>
    <property type="match status" value="1"/>
</dbReference>
<feature type="compositionally biased region" description="Acidic residues" evidence="1">
    <location>
        <begin position="105"/>
        <end position="117"/>
    </location>
</feature>
<dbReference type="Pfam" id="PF24625">
    <property type="entry name" value="DUF7626"/>
    <property type="match status" value="1"/>
</dbReference>
<feature type="compositionally biased region" description="Basic residues" evidence="1">
    <location>
        <begin position="125"/>
        <end position="137"/>
    </location>
</feature>
<dbReference type="InterPro" id="IPR056043">
    <property type="entry name" value="DUF7626"/>
</dbReference>
<evidence type="ECO:0000313" key="3">
    <source>
        <dbReference type="EMBL" id="KAJ8996237.1"/>
    </source>
</evidence>
<evidence type="ECO:0000259" key="2">
    <source>
        <dbReference type="PROSITE" id="PS50090"/>
    </source>
</evidence>
<dbReference type="InterPro" id="IPR001005">
    <property type="entry name" value="SANT/Myb"/>
</dbReference>
<reference evidence="3" key="1">
    <citation type="submission" date="2023-01" db="EMBL/GenBank/DDBJ databases">
        <title>Exophiala dermititidis isolated from Cystic Fibrosis Patient.</title>
        <authorList>
            <person name="Kurbessoian T."/>
            <person name="Crocker A."/>
            <person name="Murante D."/>
            <person name="Hogan D.A."/>
            <person name="Stajich J.E."/>
        </authorList>
    </citation>
    <scope>NUCLEOTIDE SEQUENCE</scope>
    <source>
        <strain evidence="3">Ex8</strain>
    </source>
</reference>
<sequence>MVNMALRAECLVTPNLAVPPAARTHSSESGDEEEVYEYPFRNGPPPVVYRQSKHPLPYFAHQQLDPDYFPEDLGAPVGGPKDPLDASNQAWDDDDDDTVIIHESDADEYGDDEDDAAVENPTPKSGRKQKSKLKTKLAAKPAVASDVKHMKMPGGRPAVAKKVSADLDSDDELIVRMKEARFLERDIAQALIDQGRTAYNPKTIGTRWRRIKHALQQRQDELLDADLSDWHEGDDEVLVDAVAKAEKETERAIAEAEARKWRIVADRMKLAKPVINFSHKACRERYEALLNGTAKPTPESVENPGPEVLARIESRKQKELKIAKDMKMSVNEQQNVQGNGWSSRKRIYF</sequence>
<proteinExistence type="predicted"/>
<evidence type="ECO:0000313" key="4">
    <source>
        <dbReference type="Proteomes" id="UP001161757"/>
    </source>
</evidence>
<organism evidence="3 4">
    <name type="scientific">Exophiala dermatitidis</name>
    <name type="common">Black yeast-like fungus</name>
    <name type="synonym">Wangiella dermatitidis</name>
    <dbReference type="NCBI Taxonomy" id="5970"/>
    <lineage>
        <taxon>Eukaryota</taxon>
        <taxon>Fungi</taxon>
        <taxon>Dikarya</taxon>
        <taxon>Ascomycota</taxon>
        <taxon>Pezizomycotina</taxon>
        <taxon>Eurotiomycetes</taxon>
        <taxon>Chaetothyriomycetidae</taxon>
        <taxon>Chaetothyriales</taxon>
        <taxon>Herpotrichiellaceae</taxon>
        <taxon>Exophiala</taxon>
    </lineage>
</organism>
<protein>
    <recommendedName>
        <fullName evidence="2">Myb-like domain-containing protein</fullName>
    </recommendedName>
</protein>
<feature type="region of interest" description="Disordered" evidence="1">
    <location>
        <begin position="64"/>
        <end position="138"/>
    </location>
</feature>
<accession>A0AAN6F659</accession>
<name>A0AAN6F659_EXODE</name>